<dbReference type="InterPro" id="IPR036312">
    <property type="entry name" value="Bifun_inhib/LTP/seed_sf"/>
</dbReference>
<keyword evidence="6" id="KW-1185">Reference proteome</keyword>
<keyword evidence="2" id="KW-1015">Disulfide bond</keyword>
<feature type="signal peptide" evidence="3">
    <location>
        <begin position="1"/>
        <end position="19"/>
    </location>
</feature>
<dbReference type="InterPro" id="IPR016140">
    <property type="entry name" value="Bifunc_inhib/LTP/seed_store"/>
</dbReference>
<accession>A0A151R247</accession>
<dbReference type="Proteomes" id="UP000075243">
    <property type="component" value="Unassembled WGS sequence"/>
</dbReference>
<dbReference type="OrthoDB" id="1377674at2759"/>
<dbReference type="Gramene" id="C.cajan_41802.t">
    <property type="protein sequence ID" value="C.cajan_41802.t.cds1"/>
    <property type="gene ID" value="C.cajan_41802"/>
</dbReference>
<dbReference type="Pfam" id="PF14368">
    <property type="entry name" value="LTP_2"/>
    <property type="match status" value="1"/>
</dbReference>
<evidence type="ECO:0000259" key="4">
    <source>
        <dbReference type="Pfam" id="PF14368"/>
    </source>
</evidence>
<proteinExistence type="inferred from homology"/>
<evidence type="ECO:0000256" key="2">
    <source>
        <dbReference type="ARBA" id="ARBA00023157"/>
    </source>
</evidence>
<dbReference type="GO" id="GO:0008289">
    <property type="term" value="F:lipid binding"/>
    <property type="evidence" value="ECO:0007669"/>
    <property type="project" value="InterPro"/>
</dbReference>
<organism evidence="5 6">
    <name type="scientific">Cajanus cajan</name>
    <name type="common">Pigeon pea</name>
    <name type="synonym">Cajanus indicus</name>
    <dbReference type="NCBI Taxonomy" id="3821"/>
    <lineage>
        <taxon>Eukaryota</taxon>
        <taxon>Viridiplantae</taxon>
        <taxon>Streptophyta</taxon>
        <taxon>Embryophyta</taxon>
        <taxon>Tracheophyta</taxon>
        <taxon>Spermatophyta</taxon>
        <taxon>Magnoliopsida</taxon>
        <taxon>eudicotyledons</taxon>
        <taxon>Gunneridae</taxon>
        <taxon>Pentapetalae</taxon>
        <taxon>rosids</taxon>
        <taxon>fabids</taxon>
        <taxon>Fabales</taxon>
        <taxon>Fabaceae</taxon>
        <taxon>Papilionoideae</taxon>
        <taxon>50 kb inversion clade</taxon>
        <taxon>NPAAA clade</taxon>
        <taxon>indigoferoid/millettioid clade</taxon>
        <taxon>Phaseoleae</taxon>
        <taxon>Cajanus</taxon>
    </lineage>
</organism>
<dbReference type="Gene3D" id="1.10.110.10">
    <property type="entry name" value="Plant lipid-transfer and hydrophobic proteins"/>
    <property type="match status" value="1"/>
</dbReference>
<evidence type="ECO:0000313" key="5">
    <source>
        <dbReference type="EMBL" id="KYP36637.1"/>
    </source>
</evidence>
<comment type="similarity">
    <text evidence="1">Belongs to the plant LTP family.</text>
</comment>
<protein>
    <recommendedName>
        <fullName evidence="4">Bifunctional inhibitor/plant lipid transfer protein/seed storage helical domain-containing protein</fullName>
    </recommendedName>
</protein>
<dbReference type="AlphaFoldDB" id="A0A151R247"/>
<dbReference type="InterPro" id="IPR000528">
    <property type="entry name" value="Plant_nsLTP"/>
</dbReference>
<name>A0A151R247_CAJCA</name>
<dbReference type="GO" id="GO:0006869">
    <property type="term" value="P:lipid transport"/>
    <property type="evidence" value="ECO:0007669"/>
    <property type="project" value="InterPro"/>
</dbReference>
<evidence type="ECO:0000313" key="6">
    <source>
        <dbReference type="Proteomes" id="UP000075243"/>
    </source>
</evidence>
<keyword evidence="3" id="KW-0732">Signal</keyword>
<feature type="domain" description="Bifunctional inhibitor/plant lipid transfer protein/seed storage helical" evidence="4">
    <location>
        <begin position="20"/>
        <end position="111"/>
    </location>
</feature>
<dbReference type="SUPFAM" id="SSF47699">
    <property type="entry name" value="Bifunctional inhibitor/lipid-transfer protein/seed storage 2S albumin"/>
    <property type="match status" value="1"/>
</dbReference>
<feature type="chain" id="PRO_5007587680" description="Bifunctional inhibitor/plant lipid transfer protein/seed storage helical domain-containing protein" evidence="3">
    <location>
        <begin position="20"/>
        <end position="121"/>
    </location>
</feature>
<evidence type="ECO:0000256" key="1">
    <source>
        <dbReference type="ARBA" id="ARBA00009748"/>
    </source>
</evidence>
<sequence length="121" mass="13299">MGEKKVLSLVMFVMAYGLAVTTLTASEGRSECSGYEPLTFQCGSYLISRDPMSTPSDYCCDGARVGFQLANTPKAIKNLCTCFVKLIPYVHLQPQKIVQLPKACNITLPFDIEKCIHGQTI</sequence>
<gene>
    <name evidence="5" type="ORF">KK1_042229</name>
</gene>
<dbReference type="EMBL" id="KQ484187">
    <property type="protein sequence ID" value="KYP36637.1"/>
    <property type="molecule type" value="Genomic_DNA"/>
</dbReference>
<reference evidence="5" key="1">
    <citation type="journal article" date="2012" name="Nat. Biotechnol.">
        <title>Draft genome sequence of pigeonpea (Cajanus cajan), an orphan legume crop of resource-poor farmers.</title>
        <authorList>
            <person name="Varshney R.K."/>
            <person name="Chen W."/>
            <person name="Li Y."/>
            <person name="Bharti A.K."/>
            <person name="Saxena R.K."/>
            <person name="Schlueter J.A."/>
            <person name="Donoghue M.T."/>
            <person name="Azam S."/>
            <person name="Fan G."/>
            <person name="Whaley A.M."/>
            <person name="Farmer A.D."/>
            <person name="Sheridan J."/>
            <person name="Iwata A."/>
            <person name="Tuteja R."/>
            <person name="Penmetsa R.V."/>
            <person name="Wu W."/>
            <person name="Upadhyaya H.D."/>
            <person name="Yang S.P."/>
            <person name="Shah T."/>
            <person name="Saxena K.B."/>
            <person name="Michael T."/>
            <person name="McCombie W.R."/>
            <person name="Yang B."/>
            <person name="Zhang G."/>
            <person name="Yang H."/>
            <person name="Wang J."/>
            <person name="Spillane C."/>
            <person name="Cook D.R."/>
            <person name="May G.D."/>
            <person name="Xu X."/>
            <person name="Jackson S.A."/>
        </authorList>
    </citation>
    <scope>NUCLEOTIDE SEQUENCE [LARGE SCALE GENOMIC DNA]</scope>
</reference>
<dbReference type="PANTHER" id="PTHR33076">
    <property type="entry name" value="NON-SPECIFIC LIPID-TRANSFER PROTEIN 2-RELATED"/>
    <property type="match status" value="1"/>
</dbReference>
<evidence type="ECO:0000256" key="3">
    <source>
        <dbReference type="SAM" id="SignalP"/>
    </source>
</evidence>